<evidence type="ECO:0000256" key="2">
    <source>
        <dbReference type="SAM" id="Phobius"/>
    </source>
</evidence>
<proteinExistence type="predicted"/>
<feature type="transmembrane region" description="Helical" evidence="2">
    <location>
        <begin position="120"/>
        <end position="139"/>
    </location>
</feature>
<gene>
    <name evidence="3" type="ORF">GCM10009836_52220</name>
</gene>
<protein>
    <recommendedName>
        <fullName evidence="5">DUF4383 domain-containing protein</fullName>
    </recommendedName>
</protein>
<dbReference type="Pfam" id="PF14325">
    <property type="entry name" value="DUF4383"/>
    <property type="match status" value="1"/>
</dbReference>
<evidence type="ECO:0008006" key="5">
    <source>
        <dbReference type="Google" id="ProtNLM"/>
    </source>
</evidence>
<evidence type="ECO:0000313" key="4">
    <source>
        <dbReference type="Proteomes" id="UP001500449"/>
    </source>
</evidence>
<sequence length="229" mass="23691">MSRRLEAHRSSWGDSFRHLDALHRVGALVLGLGLWAFAITGIVNRIGVFSIRGQSVLGLSSNLLLSIISLVVGAVLILAAIRGGRSSSTVTVVVGIAFMLSGIGNVLVLNTGLNVLAFRMSNVIFSLVAGGVLVILGAYGRFTGRLPDDNPYQQERHPEGGGPGDPGPAAVTDPLDVIATGELAEAERASVRVDATPAQQRGVDAAAGSRSAGDRVAGWRAAGRPDPPT</sequence>
<accession>A0ABN2NE88</accession>
<feature type="region of interest" description="Disordered" evidence="1">
    <location>
        <begin position="187"/>
        <end position="229"/>
    </location>
</feature>
<reference evidence="3 4" key="1">
    <citation type="journal article" date="2019" name="Int. J. Syst. Evol. Microbiol.">
        <title>The Global Catalogue of Microorganisms (GCM) 10K type strain sequencing project: providing services to taxonomists for standard genome sequencing and annotation.</title>
        <authorList>
            <consortium name="The Broad Institute Genomics Platform"/>
            <consortium name="The Broad Institute Genome Sequencing Center for Infectious Disease"/>
            <person name="Wu L."/>
            <person name="Ma J."/>
        </authorList>
    </citation>
    <scope>NUCLEOTIDE SEQUENCE [LARGE SCALE GENOMIC DNA]</scope>
    <source>
        <strain evidence="3 4">JCM 16009</strain>
    </source>
</reference>
<evidence type="ECO:0000256" key="1">
    <source>
        <dbReference type="SAM" id="MobiDB-lite"/>
    </source>
</evidence>
<feature type="transmembrane region" description="Helical" evidence="2">
    <location>
        <begin position="88"/>
        <end position="108"/>
    </location>
</feature>
<feature type="region of interest" description="Disordered" evidence="1">
    <location>
        <begin position="147"/>
        <end position="174"/>
    </location>
</feature>
<keyword evidence="2" id="KW-1133">Transmembrane helix</keyword>
<dbReference type="EMBL" id="BAAAQK010000019">
    <property type="protein sequence ID" value="GAA1865413.1"/>
    <property type="molecule type" value="Genomic_DNA"/>
</dbReference>
<feature type="transmembrane region" description="Helical" evidence="2">
    <location>
        <begin position="63"/>
        <end position="81"/>
    </location>
</feature>
<keyword evidence="2" id="KW-0472">Membrane</keyword>
<keyword evidence="4" id="KW-1185">Reference proteome</keyword>
<dbReference type="Proteomes" id="UP001500449">
    <property type="component" value="Unassembled WGS sequence"/>
</dbReference>
<keyword evidence="2" id="KW-0812">Transmembrane</keyword>
<dbReference type="RefSeq" id="WP_344422421.1">
    <property type="nucleotide sequence ID" value="NZ_BAAAQK010000019.1"/>
</dbReference>
<organism evidence="3 4">
    <name type="scientific">Pseudonocardia ailaonensis</name>
    <dbReference type="NCBI Taxonomy" id="367279"/>
    <lineage>
        <taxon>Bacteria</taxon>
        <taxon>Bacillati</taxon>
        <taxon>Actinomycetota</taxon>
        <taxon>Actinomycetes</taxon>
        <taxon>Pseudonocardiales</taxon>
        <taxon>Pseudonocardiaceae</taxon>
        <taxon>Pseudonocardia</taxon>
    </lineage>
</organism>
<evidence type="ECO:0000313" key="3">
    <source>
        <dbReference type="EMBL" id="GAA1865413.1"/>
    </source>
</evidence>
<feature type="transmembrane region" description="Helical" evidence="2">
    <location>
        <begin position="21"/>
        <end position="43"/>
    </location>
</feature>
<comment type="caution">
    <text evidence="3">The sequence shown here is derived from an EMBL/GenBank/DDBJ whole genome shotgun (WGS) entry which is preliminary data.</text>
</comment>
<name>A0ABN2NE88_9PSEU</name>